<evidence type="ECO:0000256" key="2">
    <source>
        <dbReference type="ARBA" id="ARBA00022679"/>
    </source>
</evidence>
<dbReference type="PROSITE" id="PS00094">
    <property type="entry name" value="C5_MTASE_1"/>
    <property type="match status" value="1"/>
</dbReference>
<evidence type="ECO:0000256" key="5">
    <source>
        <dbReference type="ARBA" id="ARBA00047422"/>
    </source>
</evidence>
<keyword evidence="4" id="KW-0680">Restriction system</keyword>
<dbReference type="PANTHER" id="PTHR46098:SF1">
    <property type="entry name" value="TRNA (CYTOSINE(38)-C(5))-METHYLTRANSFERASE"/>
    <property type="match status" value="1"/>
</dbReference>
<organism evidence="9 10">
    <name type="scientific">Segatella copri</name>
    <dbReference type="NCBI Taxonomy" id="165179"/>
    <lineage>
        <taxon>Bacteria</taxon>
        <taxon>Pseudomonadati</taxon>
        <taxon>Bacteroidota</taxon>
        <taxon>Bacteroidia</taxon>
        <taxon>Bacteroidales</taxon>
        <taxon>Prevotellaceae</taxon>
        <taxon>Segatella</taxon>
    </lineage>
</organism>
<dbReference type="RefSeq" id="WP_264960272.1">
    <property type="nucleotide sequence ID" value="NZ_JAPDUQ010000004.1"/>
</dbReference>
<evidence type="ECO:0000256" key="3">
    <source>
        <dbReference type="ARBA" id="ARBA00022691"/>
    </source>
</evidence>
<evidence type="ECO:0000256" key="8">
    <source>
        <dbReference type="RuleBase" id="RU000417"/>
    </source>
</evidence>
<dbReference type="CDD" id="cd00315">
    <property type="entry name" value="Cyt_C5_DNA_methylase"/>
    <property type="match status" value="1"/>
</dbReference>
<dbReference type="Gene3D" id="3.90.120.10">
    <property type="entry name" value="DNA Methylase, subunit A, domain 2"/>
    <property type="match status" value="1"/>
</dbReference>
<dbReference type="Proteomes" id="UP001209074">
    <property type="component" value="Unassembled WGS sequence"/>
</dbReference>
<proteinExistence type="inferred from homology"/>
<name>A0AAW5U386_9BACT</name>
<gene>
    <name evidence="9" type="primary">dcm</name>
    <name evidence="9" type="ORF">ONT05_10820</name>
</gene>
<dbReference type="EC" id="2.1.1.37" evidence="8"/>
<dbReference type="Pfam" id="PF00145">
    <property type="entry name" value="DNA_methylase"/>
    <property type="match status" value="1"/>
</dbReference>
<reference evidence="9" key="1">
    <citation type="submission" date="2022-11" db="EMBL/GenBank/DDBJ databases">
        <title>Genomic repertoires linked with pathogenic potency of arthritogenic Prevotella copri isolated from the gut of rheumatoid arthritis patients.</title>
        <authorList>
            <person name="Nii T."/>
            <person name="Maeda Y."/>
            <person name="Motooka D."/>
            <person name="Naito M."/>
            <person name="Matsumoto Y."/>
            <person name="Ogawa T."/>
            <person name="Oguro-Igashira E."/>
            <person name="Kishikawa T."/>
            <person name="Yamashita M."/>
            <person name="Koizumi S."/>
            <person name="Kurakawa T."/>
            <person name="Okumura R."/>
            <person name="Kayama H."/>
            <person name="Murakami M."/>
            <person name="Sakaguchi T."/>
            <person name="Das B."/>
            <person name="Nakamura S."/>
            <person name="Okada Y."/>
            <person name="Kumanogoh A."/>
            <person name="Takeda K."/>
        </authorList>
    </citation>
    <scope>NUCLEOTIDE SEQUENCE</scope>
    <source>
        <strain evidence="9">N016-13</strain>
    </source>
</reference>
<keyword evidence="3 6" id="KW-0949">S-adenosyl-L-methionine</keyword>
<comment type="catalytic activity">
    <reaction evidence="5 8">
        <text>a 2'-deoxycytidine in DNA + S-adenosyl-L-methionine = a 5-methyl-2'-deoxycytidine in DNA + S-adenosyl-L-homocysteine + H(+)</text>
        <dbReference type="Rhea" id="RHEA:13681"/>
        <dbReference type="Rhea" id="RHEA-COMP:11369"/>
        <dbReference type="Rhea" id="RHEA-COMP:11370"/>
        <dbReference type="ChEBI" id="CHEBI:15378"/>
        <dbReference type="ChEBI" id="CHEBI:57856"/>
        <dbReference type="ChEBI" id="CHEBI:59789"/>
        <dbReference type="ChEBI" id="CHEBI:85452"/>
        <dbReference type="ChEBI" id="CHEBI:85454"/>
        <dbReference type="EC" id="2.1.1.37"/>
    </reaction>
</comment>
<dbReference type="GO" id="GO:0003886">
    <property type="term" value="F:DNA (cytosine-5-)-methyltransferase activity"/>
    <property type="evidence" value="ECO:0007669"/>
    <property type="project" value="UniProtKB-EC"/>
</dbReference>
<keyword evidence="2 6" id="KW-0808">Transferase</keyword>
<evidence type="ECO:0000313" key="10">
    <source>
        <dbReference type="Proteomes" id="UP001209074"/>
    </source>
</evidence>
<evidence type="ECO:0000256" key="7">
    <source>
        <dbReference type="RuleBase" id="RU000416"/>
    </source>
</evidence>
<dbReference type="SUPFAM" id="SSF53335">
    <property type="entry name" value="S-adenosyl-L-methionine-dependent methyltransferases"/>
    <property type="match status" value="1"/>
</dbReference>
<dbReference type="Gene3D" id="3.40.50.150">
    <property type="entry name" value="Vaccinia Virus protein VP39"/>
    <property type="match status" value="1"/>
</dbReference>
<comment type="caution">
    <text evidence="9">The sequence shown here is derived from an EMBL/GenBank/DDBJ whole genome shotgun (WGS) entry which is preliminary data.</text>
</comment>
<dbReference type="GO" id="GO:0032259">
    <property type="term" value="P:methylation"/>
    <property type="evidence" value="ECO:0007669"/>
    <property type="project" value="UniProtKB-KW"/>
</dbReference>
<protein>
    <recommendedName>
        <fullName evidence="8">Cytosine-specific methyltransferase</fullName>
        <ecNumber evidence="8">2.1.1.37</ecNumber>
    </recommendedName>
</protein>
<evidence type="ECO:0000256" key="6">
    <source>
        <dbReference type="PROSITE-ProRule" id="PRU01016"/>
    </source>
</evidence>
<dbReference type="PANTHER" id="PTHR46098">
    <property type="entry name" value="TRNA (CYTOSINE(38)-C(5))-METHYLTRANSFERASE"/>
    <property type="match status" value="1"/>
</dbReference>
<dbReference type="InterPro" id="IPR001525">
    <property type="entry name" value="C5_MeTfrase"/>
</dbReference>
<dbReference type="AlphaFoldDB" id="A0AAW5U386"/>
<feature type="active site" evidence="6">
    <location>
        <position position="245"/>
    </location>
</feature>
<dbReference type="PRINTS" id="PR00105">
    <property type="entry name" value="C5METTRFRASE"/>
</dbReference>
<dbReference type="InterPro" id="IPR018117">
    <property type="entry name" value="C5_DNA_meth_AS"/>
</dbReference>
<evidence type="ECO:0000313" key="9">
    <source>
        <dbReference type="EMBL" id="MCW4094033.1"/>
    </source>
</evidence>
<evidence type="ECO:0000256" key="1">
    <source>
        <dbReference type="ARBA" id="ARBA00022603"/>
    </source>
</evidence>
<dbReference type="PROSITE" id="PS51679">
    <property type="entry name" value="SAM_MT_C5"/>
    <property type="match status" value="1"/>
</dbReference>
<dbReference type="EMBL" id="JAPDUS010000019">
    <property type="protein sequence ID" value="MCW4094033.1"/>
    <property type="molecule type" value="Genomic_DNA"/>
</dbReference>
<dbReference type="GO" id="GO:0009307">
    <property type="term" value="P:DNA restriction-modification system"/>
    <property type="evidence" value="ECO:0007669"/>
    <property type="project" value="UniProtKB-KW"/>
</dbReference>
<comment type="similarity">
    <text evidence="6 7">Belongs to the class I-like SAM-binding methyltransferase superfamily. C5-methyltransferase family.</text>
</comment>
<dbReference type="InterPro" id="IPR029063">
    <property type="entry name" value="SAM-dependent_MTases_sf"/>
</dbReference>
<evidence type="ECO:0000256" key="4">
    <source>
        <dbReference type="ARBA" id="ARBA00022747"/>
    </source>
</evidence>
<dbReference type="NCBIfam" id="TIGR00675">
    <property type="entry name" value="dcm"/>
    <property type="match status" value="1"/>
</dbReference>
<dbReference type="InterPro" id="IPR050750">
    <property type="entry name" value="C5-MTase"/>
</dbReference>
<accession>A0AAW5U386</accession>
<keyword evidence="1 6" id="KW-0489">Methyltransferase</keyword>
<sequence>MFRYIENKDRTFLFGAYRGEKSQLDWILGEKTQRYEKLYNIRFNQDLFSQRNGGTLSKVLPDYILIYNTQNPQEGYHLFPCVNSSIKEQAEMEQLKYPNPNGAYVVFSLGEELAAEPLNINELIKEAFPKGDKEIPFTPKILKGKDIANVVDASFSQPKVAVCKNHKVLRFIDLFAGIGGIRCGLELAAKEKGLKPVCVFTSEIKPYAVKVLQENHPGETITGDITKVETKNIPDFDILCAGFPCQAFSSAGKRQGFADTRGTMFFEVERILKDKRPKGFILENVEGLVNHDGGKTLQVIVDRLAALNYKFDFRVLNSKFFGVPQERKRIYIVGSVNETPNLNNFPMKESKLGDILETGLPTTDTPFTRTLLKHFTIEQLYGKSIKDKRGGNTNIHSWDLEIKGSVSSGQKRLLDTILTERRKKKWAEIIGIDWMDGMPLTLEQIRTFFDSKNLEEMLEDLTQKGYLKFEHPKKLIRETNENGVVTTHREYDTTKPKGYNIVAGKLSFEINKIMSPNEIAPTLVAMDMQKLYVGDNGGLRRLSLREGLRLCGYPDNIKFNVSEKDGFDLLGNTVVVPVIKAVAERLLDSTNIK</sequence>